<accession>A0A5J6Z3I4</accession>
<gene>
    <name evidence="3" type="ORF">CUROG_01085</name>
</gene>
<name>A0A5J6Z3I4_9CORY</name>
<feature type="region of interest" description="Disordered" evidence="1">
    <location>
        <begin position="73"/>
        <end position="94"/>
    </location>
</feature>
<organism evidence="3 4">
    <name type="scientific">Corynebacterium urogenitale</name>
    <dbReference type="NCBI Taxonomy" id="2487892"/>
    <lineage>
        <taxon>Bacteria</taxon>
        <taxon>Bacillati</taxon>
        <taxon>Actinomycetota</taxon>
        <taxon>Actinomycetes</taxon>
        <taxon>Mycobacteriales</taxon>
        <taxon>Corynebacteriaceae</taxon>
        <taxon>Corynebacterium</taxon>
    </lineage>
</organism>
<keyword evidence="2" id="KW-1133">Transmembrane helix</keyword>
<proteinExistence type="predicted"/>
<evidence type="ECO:0000313" key="3">
    <source>
        <dbReference type="EMBL" id="QFQ01618.1"/>
    </source>
</evidence>
<feature type="transmembrane region" description="Helical" evidence="2">
    <location>
        <begin position="227"/>
        <end position="247"/>
    </location>
</feature>
<dbReference type="KEGG" id="cuo:CUROG_01085"/>
<dbReference type="Proteomes" id="UP000326711">
    <property type="component" value="Chromosome"/>
</dbReference>
<keyword evidence="2" id="KW-0812">Transmembrane</keyword>
<feature type="transmembrane region" description="Helical" evidence="2">
    <location>
        <begin position="203"/>
        <end position="221"/>
    </location>
</feature>
<protein>
    <submittedName>
        <fullName evidence="3">Uncharacterized protein</fullName>
    </submittedName>
</protein>
<keyword evidence="4" id="KW-1185">Reference proteome</keyword>
<dbReference type="AlphaFoldDB" id="A0A5J6Z3I4"/>
<evidence type="ECO:0000256" key="1">
    <source>
        <dbReference type="SAM" id="MobiDB-lite"/>
    </source>
</evidence>
<dbReference type="OrthoDB" id="4425061at2"/>
<evidence type="ECO:0000313" key="4">
    <source>
        <dbReference type="Proteomes" id="UP000326711"/>
    </source>
</evidence>
<keyword evidence="2" id="KW-0472">Membrane</keyword>
<dbReference type="RefSeq" id="WP_151902094.1">
    <property type="nucleotide sequence ID" value="NZ_CP045032.1"/>
</dbReference>
<reference evidence="4" key="1">
    <citation type="submission" date="2019-10" db="EMBL/GenBank/DDBJ databases">
        <title>Complete genome sequence of Corynebacterium urogenitalis DSM 108747, isolated from the genital tract of a cow.</title>
        <authorList>
            <person name="Ruckert C."/>
            <person name="Ballas P."/>
            <person name="Wagener K."/>
            <person name="Drillich M."/>
            <person name="Kaempfer P."/>
            <person name="Busse H.-J."/>
            <person name="Ehling-Schulz M."/>
        </authorList>
    </citation>
    <scope>NUCLEOTIDE SEQUENCE [LARGE SCALE GENOMIC DNA]</scope>
    <source>
        <strain evidence="4">LMM 1652</strain>
    </source>
</reference>
<sequence>MKTVAVIGPDHAHAQAVATQLMRCRAVVGAGPQDNPDGVIAVVGECTERDYEVVNAVRQAMGAVILYRVRAPQDRPQHQPQDQEQPPPTPWPEQVGVFHCTSVAEVQEAVDGLVLSRSRWTADARRADLERADRVRIAVRVEMNKVTQALIDDGAAEDPQAAHEQFLRRLRAAVLRQGVAWPAVDTECDLEAAVQRRNVAGEFSALAAGLLGGLLAGFALGRVLGQPLLGLAVGLLIAVVGAGTRLFMVRSSHRAAEVAKRGAALRETWMGLVADVMSRVNIPRVADQIGGGR</sequence>
<evidence type="ECO:0000256" key="2">
    <source>
        <dbReference type="SAM" id="Phobius"/>
    </source>
</evidence>
<dbReference type="EMBL" id="CP045032">
    <property type="protein sequence ID" value="QFQ01618.1"/>
    <property type="molecule type" value="Genomic_DNA"/>
</dbReference>